<name>A0A834XX57_APHGI</name>
<protein>
    <submittedName>
        <fullName evidence="2">Uncharacterized protein</fullName>
    </submittedName>
</protein>
<dbReference type="Proteomes" id="UP000639338">
    <property type="component" value="Unassembled WGS sequence"/>
</dbReference>
<feature type="compositionally biased region" description="Low complexity" evidence="1">
    <location>
        <begin position="554"/>
        <end position="567"/>
    </location>
</feature>
<feature type="compositionally biased region" description="Polar residues" evidence="1">
    <location>
        <begin position="146"/>
        <end position="165"/>
    </location>
</feature>
<proteinExistence type="predicted"/>
<feature type="compositionally biased region" description="Low complexity" evidence="1">
    <location>
        <begin position="295"/>
        <end position="312"/>
    </location>
</feature>
<reference evidence="2 3" key="1">
    <citation type="submission" date="2020-08" db="EMBL/GenBank/DDBJ databases">
        <title>Aphidius gifuensis genome sequencing and assembly.</title>
        <authorList>
            <person name="Du Z."/>
        </authorList>
    </citation>
    <scope>NUCLEOTIDE SEQUENCE [LARGE SCALE GENOMIC DNA]</scope>
    <source>
        <strain evidence="2">YNYX2018</strain>
        <tissue evidence="2">Adults</tissue>
    </source>
</reference>
<feature type="region of interest" description="Disordered" evidence="1">
    <location>
        <begin position="508"/>
        <end position="574"/>
    </location>
</feature>
<sequence>MMIELYYEKHRVDLPTRELNHYQHMDQSLRTVATQLLNVSGSNDMVNIKENQEAEPSLVLLVQQPDEKNSQKSEEIIRNDTNKLNEDNKMEIVKTNNSEILSSDNSHTRPVNSKYHYTHFGHPGQAMALTDEELEIELSDTKTTSLFNRKSPSTTTAGGISTWVQVNPPKTTPKPFDKKQENNIPASGILNEEQTTIFPFKISNNHQDKIETTLKKDVVKPSTTVIPIEQITQKTVVKKLPTIKSESTTTVDSIMTSRAELYSTEKPLELSATVKTITTTTINAHELNKNDKKTSSSSSTSRNSSKPRSTTPKSAAVTKTTTMKIAKPTPSRTTKPSIIRKQSNKNDVNNKNLNSQIYNATSKIEKVTFKPISMITTPKSQIESVPNAVFTKKIQANFNIDSNKNLPSTINDSQIDENLNSTSTFTDNINKSKITKPNNNISSKIQFKKPIDTPTTIEIEPIKVNAPILRIEKIEERKKASHSTNKDHIKLNNSHVDGKLNLKSELTKIETSTSPSTTTTTATSTTTSTTSETPTSSTKKPKRKKNKTRRRKPSSSSSSSTTTTTESTESDPLGIGSVSELFQEIADSVASSVTPTDNTIQESKVVPDVNDKNKKKQVAKPFGTQIYNYLSKEVMPSFGVMSLVGLGLGLASYFLYPFGGVIARRNDIVHQNYKYTNNNNNMDEYSGNFGQNEEEIFSKVLQGMTPNDDKFISSKDYVNNPYRYQTYDGAYGDSYTTIKNEQKYTTSSAVSNTKLHDLKYKNTEFKYPELTTIQNYYDTNKKQNNDYNKNHRNDNYNNNDRKFVVGNIPKEYTNNNNNDDDDNVNNKNRRIIATTESIPTDFEKQIAQSLKFLKNPLEEKIIEQPNAQPLTINNDDNNYDDSVNQPAAVAVEHGPRSLNIDDFIYHRNDEQVKIRAKRESVIQMIPTRSEKDEHEDDFNNEILDIIDTALPSDMNNMNTDKPDVKIDMKTSTTTTDKPREELTTTTTTNKIISKTKEYEVEENSNIDVTTVENKIDSSTQSTTNYPTKATEKITTSRIPTTSTSTPIEDGLNAFNFVKKIAEVKFRIGLSILKHASENFAKYLGNVQKRINGEE</sequence>
<keyword evidence="3" id="KW-1185">Reference proteome</keyword>
<feature type="region of interest" description="Disordered" evidence="1">
    <location>
        <begin position="146"/>
        <end position="182"/>
    </location>
</feature>
<gene>
    <name evidence="2" type="ORF">HCN44_001756</name>
</gene>
<dbReference type="EMBL" id="JACMRX010000003">
    <property type="protein sequence ID" value="KAF7992431.1"/>
    <property type="molecule type" value="Genomic_DNA"/>
</dbReference>
<comment type="caution">
    <text evidence="2">The sequence shown here is derived from an EMBL/GenBank/DDBJ whole genome shotgun (WGS) entry which is preliminary data.</text>
</comment>
<organism evidence="2 3">
    <name type="scientific">Aphidius gifuensis</name>
    <name type="common">Parasitoid wasp</name>
    <dbReference type="NCBI Taxonomy" id="684658"/>
    <lineage>
        <taxon>Eukaryota</taxon>
        <taxon>Metazoa</taxon>
        <taxon>Ecdysozoa</taxon>
        <taxon>Arthropoda</taxon>
        <taxon>Hexapoda</taxon>
        <taxon>Insecta</taxon>
        <taxon>Pterygota</taxon>
        <taxon>Neoptera</taxon>
        <taxon>Endopterygota</taxon>
        <taxon>Hymenoptera</taxon>
        <taxon>Apocrita</taxon>
        <taxon>Ichneumonoidea</taxon>
        <taxon>Braconidae</taxon>
        <taxon>Aphidiinae</taxon>
        <taxon>Aphidius</taxon>
    </lineage>
</organism>
<evidence type="ECO:0000313" key="2">
    <source>
        <dbReference type="EMBL" id="KAF7992431.1"/>
    </source>
</evidence>
<feature type="compositionally biased region" description="Low complexity" evidence="1">
    <location>
        <begin position="509"/>
        <end position="538"/>
    </location>
</feature>
<feature type="region of interest" description="Disordered" evidence="1">
    <location>
        <begin position="1017"/>
        <end position="1042"/>
    </location>
</feature>
<feature type="compositionally biased region" description="Low complexity" evidence="1">
    <location>
        <begin position="1033"/>
        <end position="1042"/>
    </location>
</feature>
<dbReference type="OrthoDB" id="6623421at2759"/>
<evidence type="ECO:0000313" key="3">
    <source>
        <dbReference type="Proteomes" id="UP000639338"/>
    </source>
</evidence>
<dbReference type="AlphaFoldDB" id="A0A834XX57"/>
<feature type="compositionally biased region" description="Basic residues" evidence="1">
    <location>
        <begin position="539"/>
        <end position="553"/>
    </location>
</feature>
<feature type="region of interest" description="Disordered" evidence="1">
    <location>
        <begin position="477"/>
        <end position="496"/>
    </location>
</feature>
<feature type="compositionally biased region" description="Polar residues" evidence="1">
    <location>
        <begin position="1017"/>
        <end position="1027"/>
    </location>
</feature>
<evidence type="ECO:0000256" key="1">
    <source>
        <dbReference type="SAM" id="MobiDB-lite"/>
    </source>
</evidence>
<feature type="region of interest" description="Disordered" evidence="1">
    <location>
        <begin position="284"/>
        <end position="352"/>
    </location>
</feature>
<accession>A0A834XX57</accession>
<feature type="region of interest" description="Disordered" evidence="1">
    <location>
        <begin position="781"/>
        <end position="800"/>
    </location>
</feature>